<evidence type="ECO:0000313" key="4">
    <source>
        <dbReference type="EMBL" id="CEP00798.1"/>
    </source>
</evidence>
<proteinExistence type="predicted"/>
<dbReference type="GO" id="GO:0080120">
    <property type="term" value="P:CAAX-box protein maturation"/>
    <property type="evidence" value="ECO:0007669"/>
    <property type="project" value="UniProtKB-ARBA"/>
</dbReference>
<dbReference type="EMBL" id="OVEO01000011">
    <property type="protein sequence ID" value="SPQ99405.1"/>
    <property type="molecule type" value="Genomic_DNA"/>
</dbReference>
<keyword evidence="6" id="KW-1185">Reference proteome</keyword>
<dbReference type="AlphaFoldDB" id="A0A0G4IZM0"/>
<reference evidence="5 7" key="2">
    <citation type="submission" date="2018-03" db="EMBL/GenBank/DDBJ databases">
        <authorList>
            <person name="Fogelqvist J."/>
        </authorList>
    </citation>
    <scope>NUCLEOTIDE SEQUENCE [LARGE SCALE GENOMIC DNA]</scope>
</reference>
<dbReference type="Pfam" id="PF02517">
    <property type="entry name" value="Rce1-like"/>
    <property type="match status" value="1"/>
</dbReference>
<sequence>MGRRKNAASDADDAAAPTPDPVELPLASSVAISECLIAVVEYVVIASMQGTLIRASHLGNGPVGNAAAVCAGVTLLAWMLYRQATTYDVSIARLLHMMGLYRVPSLTKAALVLVGLQAVSHCALYGLHRQFGSDIVSVKHLLDASGSVRWNLVVDLVIVAPIREEIVFRGILQLIVHRRLPDNCRAAVFMPSFFFSVIHALNFNAGRYSFSYVCMQIAVSFLIASFYSMRVLATGSVWEPLLLHSFNNLLACSVDQSPTMEALADPLLLLPLLQTVIVYAALIGGGWRRVPAHLNRFTADIAKAEPSHVIIR</sequence>
<feature type="region of interest" description="Disordered" evidence="1">
    <location>
        <begin position="1"/>
        <end position="20"/>
    </location>
</feature>
<keyword evidence="5" id="KW-0496">Mitochondrion</keyword>
<evidence type="ECO:0000259" key="3">
    <source>
        <dbReference type="Pfam" id="PF02517"/>
    </source>
</evidence>
<dbReference type="PANTHER" id="PTHR36435:SF1">
    <property type="entry name" value="CAAX AMINO TERMINAL PROTEASE FAMILY PROTEIN"/>
    <property type="match status" value="1"/>
</dbReference>
<feature type="transmembrane region" description="Helical" evidence="2">
    <location>
        <begin position="58"/>
        <end position="81"/>
    </location>
</feature>
<evidence type="ECO:0000313" key="7">
    <source>
        <dbReference type="Proteomes" id="UP000290189"/>
    </source>
</evidence>
<dbReference type="EMBL" id="CDSF01000102">
    <property type="protein sequence ID" value="CEP00798.1"/>
    <property type="molecule type" value="Genomic_DNA"/>
</dbReference>
<feature type="transmembrane region" description="Helical" evidence="2">
    <location>
        <begin position="186"/>
        <end position="203"/>
    </location>
</feature>
<dbReference type="Proteomes" id="UP000290189">
    <property type="component" value="Unassembled WGS sequence"/>
</dbReference>
<feature type="transmembrane region" description="Helical" evidence="2">
    <location>
        <begin position="267"/>
        <end position="287"/>
    </location>
</feature>
<protein>
    <recommendedName>
        <fullName evidence="3">CAAX prenyl protease 2/Lysostaphin resistance protein A-like domain-containing protein</fullName>
    </recommendedName>
</protein>
<gene>
    <name evidence="4" type="ORF">PBRA_008110</name>
    <name evidence="5" type="ORF">PLBR_LOCUS6620</name>
</gene>
<dbReference type="GO" id="GO:0004175">
    <property type="term" value="F:endopeptidase activity"/>
    <property type="evidence" value="ECO:0007669"/>
    <property type="project" value="UniProtKB-ARBA"/>
</dbReference>
<dbReference type="OMA" id="VSWSNVE"/>
<keyword evidence="2" id="KW-0472">Membrane</keyword>
<evidence type="ECO:0000256" key="1">
    <source>
        <dbReference type="SAM" id="MobiDB-lite"/>
    </source>
</evidence>
<name>A0A0G4IZM0_PLABS</name>
<dbReference type="OrthoDB" id="271604at2759"/>
<feature type="domain" description="CAAX prenyl protease 2/Lysostaphin resistance protein A-like" evidence="3">
    <location>
        <begin position="152"/>
        <end position="250"/>
    </location>
</feature>
<organism evidence="4 6">
    <name type="scientific">Plasmodiophora brassicae</name>
    <name type="common">Clubroot disease agent</name>
    <dbReference type="NCBI Taxonomy" id="37360"/>
    <lineage>
        <taxon>Eukaryota</taxon>
        <taxon>Sar</taxon>
        <taxon>Rhizaria</taxon>
        <taxon>Endomyxa</taxon>
        <taxon>Phytomyxea</taxon>
        <taxon>Plasmodiophorida</taxon>
        <taxon>Plasmodiophoridae</taxon>
        <taxon>Plasmodiophora</taxon>
    </lineage>
</organism>
<reference evidence="4 6" key="1">
    <citation type="submission" date="2015-02" db="EMBL/GenBank/DDBJ databases">
        <authorList>
            <person name="Chooi Y.-H."/>
        </authorList>
    </citation>
    <scope>NUCLEOTIDE SEQUENCE [LARGE SCALE GENOMIC DNA]</scope>
    <source>
        <strain evidence="4">E3</strain>
    </source>
</reference>
<geneLocation type="mitochondrion" evidence="5"/>
<dbReference type="InterPro" id="IPR052710">
    <property type="entry name" value="CAAX_protease"/>
</dbReference>
<evidence type="ECO:0000313" key="5">
    <source>
        <dbReference type="EMBL" id="SPQ99405.1"/>
    </source>
</evidence>
<dbReference type="InterPro" id="IPR003675">
    <property type="entry name" value="Rce1/LyrA-like_dom"/>
</dbReference>
<dbReference type="Proteomes" id="UP000039324">
    <property type="component" value="Unassembled WGS sequence"/>
</dbReference>
<accession>A0A0G4IZM0</accession>
<keyword evidence="2" id="KW-0812">Transmembrane</keyword>
<evidence type="ECO:0000256" key="2">
    <source>
        <dbReference type="SAM" id="Phobius"/>
    </source>
</evidence>
<feature type="transmembrane region" description="Helical" evidence="2">
    <location>
        <begin position="210"/>
        <end position="229"/>
    </location>
</feature>
<dbReference type="PANTHER" id="PTHR36435">
    <property type="entry name" value="SLR1288 PROTEIN"/>
    <property type="match status" value="1"/>
</dbReference>
<keyword evidence="2" id="KW-1133">Transmembrane helix</keyword>
<evidence type="ECO:0000313" key="6">
    <source>
        <dbReference type="Proteomes" id="UP000039324"/>
    </source>
</evidence>